<reference evidence="9" key="2">
    <citation type="journal article" date="2018" name="BMC Genomics">
        <title>A manually annotated Actinidia chinensis var. chinensis (kiwifruit) genome highlights the challenges associated with draft genomes and gene prediction in plants.</title>
        <authorList>
            <person name="Pilkington S.M."/>
            <person name="Crowhurst R."/>
            <person name="Hilario E."/>
            <person name="Nardozza S."/>
            <person name="Fraser L."/>
            <person name="Peng Y."/>
            <person name="Gunaseelan K."/>
            <person name="Simpson R."/>
            <person name="Tahir J."/>
            <person name="Deroles S.C."/>
            <person name="Templeton K."/>
            <person name="Luo Z."/>
            <person name="Davy M."/>
            <person name="Cheng C."/>
            <person name="McNeilage M."/>
            <person name="Scaglione D."/>
            <person name="Liu Y."/>
            <person name="Zhang Q."/>
            <person name="Datson P."/>
            <person name="De Silva N."/>
            <person name="Gardiner S.E."/>
            <person name="Bassett H."/>
            <person name="Chagne D."/>
            <person name="McCallum J."/>
            <person name="Dzierzon H."/>
            <person name="Deng C."/>
            <person name="Wang Y.Y."/>
            <person name="Barron L."/>
            <person name="Manako K."/>
            <person name="Bowen J."/>
            <person name="Foster T.M."/>
            <person name="Erridge Z.A."/>
            <person name="Tiffin H."/>
            <person name="Waite C.N."/>
            <person name="Davies K.M."/>
            <person name="Grierson E.P."/>
            <person name="Laing W.A."/>
            <person name="Kirk R."/>
            <person name="Chen X."/>
            <person name="Wood M."/>
            <person name="Montefiori M."/>
            <person name="Brummell D.A."/>
            <person name="Schwinn K.E."/>
            <person name="Catanach A."/>
            <person name="Fullerton C."/>
            <person name="Li D."/>
            <person name="Meiyalaghan S."/>
            <person name="Nieuwenhuizen N."/>
            <person name="Read N."/>
            <person name="Prakash R."/>
            <person name="Hunter D."/>
            <person name="Zhang H."/>
            <person name="McKenzie M."/>
            <person name="Knabel M."/>
            <person name="Harris A."/>
            <person name="Allan A.C."/>
            <person name="Gleave A."/>
            <person name="Chen A."/>
            <person name="Janssen B.J."/>
            <person name="Plunkett B."/>
            <person name="Ampomah-Dwamena C."/>
            <person name="Voogd C."/>
            <person name="Leif D."/>
            <person name="Lafferty D."/>
            <person name="Souleyre E.J.F."/>
            <person name="Varkonyi-Gasic E."/>
            <person name="Gambi F."/>
            <person name="Hanley J."/>
            <person name="Yao J.L."/>
            <person name="Cheung J."/>
            <person name="David K.M."/>
            <person name="Warren B."/>
            <person name="Marsh K."/>
            <person name="Snowden K.C."/>
            <person name="Lin-Wang K."/>
            <person name="Brian L."/>
            <person name="Martinez-Sanchez M."/>
            <person name="Wang M."/>
            <person name="Ileperuma N."/>
            <person name="Macnee N."/>
            <person name="Campin R."/>
            <person name="McAtee P."/>
            <person name="Drummond R.S.M."/>
            <person name="Espley R.V."/>
            <person name="Ireland H.S."/>
            <person name="Wu R."/>
            <person name="Atkinson R.G."/>
            <person name="Karunairetnam S."/>
            <person name="Bulley S."/>
            <person name="Chunkath S."/>
            <person name="Hanley Z."/>
            <person name="Storey R."/>
            <person name="Thrimawithana A.H."/>
            <person name="Thomson S."/>
            <person name="David C."/>
            <person name="Testolin R."/>
            <person name="Huang H."/>
            <person name="Hellens R.P."/>
            <person name="Schaffer R.J."/>
        </authorList>
    </citation>
    <scope>NUCLEOTIDE SEQUENCE [LARGE SCALE GENOMIC DNA]</scope>
    <source>
        <strain evidence="9">cv. Red5</strain>
    </source>
</reference>
<dbReference type="InterPro" id="IPR003245">
    <property type="entry name" value="Phytocyanin_dom"/>
</dbReference>
<evidence type="ECO:0000256" key="3">
    <source>
        <dbReference type="ARBA" id="ARBA00023157"/>
    </source>
</evidence>
<dbReference type="OMA" id="FNTDSWP"/>
<dbReference type="InterPro" id="IPR041844">
    <property type="entry name" value="Plantacyanin"/>
</dbReference>
<dbReference type="GO" id="GO:0046872">
    <property type="term" value="F:metal ion binding"/>
    <property type="evidence" value="ECO:0007669"/>
    <property type="project" value="UniProtKB-KW"/>
</dbReference>
<dbReference type="OrthoDB" id="2011645at2759"/>
<keyword evidence="3" id="KW-1015">Disulfide bond</keyword>
<dbReference type="Pfam" id="PF02298">
    <property type="entry name" value="Cu_bind_like"/>
    <property type="match status" value="1"/>
</dbReference>
<dbReference type="InParanoid" id="A0A2R6Q6H4"/>
<proteinExistence type="predicted"/>
<dbReference type="FunFam" id="2.60.40.420:FF:000013">
    <property type="entry name" value="basic blue protein-like"/>
    <property type="match status" value="1"/>
</dbReference>
<feature type="chain" id="PRO_5015349435" description="Basic blue protein" evidence="6">
    <location>
        <begin position="30"/>
        <end position="125"/>
    </location>
</feature>
<organism evidence="8 9">
    <name type="scientific">Actinidia chinensis var. chinensis</name>
    <name type="common">Chinese soft-hair kiwi</name>
    <dbReference type="NCBI Taxonomy" id="1590841"/>
    <lineage>
        <taxon>Eukaryota</taxon>
        <taxon>Viridiplantae</taxon>
        <taxon>Streptophyta</taxon>
        <taxon>Embryophyta</taxon>
        <taxon>Tracheophyta</taxon>
        <taxon>Spermatophyta</taxon>
        <taxon>Magnoliopsida</taxon>
        <taxon>eudicotyledons</taxon>
        <taxon>Gunneridae</taxon>
        <taxon>Pentapetalae</taxon>
        <taxon>asterids</taxon>
        <taxon>Ericales</taxon>
        <taxon>Actinidiaceae</taxon>
        <taxon>Actinidia</taxon>
    </lineage>
</organism>
<protein>
    <recommendedName>
        <fullName evidence="4">Basic blue protein</fullName>
    </recommendedName>
    <alternativeName>
        <fullName evidence="5">Plantacyanin</fullName>
    </alternativeName>
</protein>
<dbReference type="InterPro" id="IPR039391">
    <property type="entry name" value="Phytocyanin-like"/>
</dbReference>
<accession>A0A2R6Q6H4</accession>
<comment type="caution">
    <text evidence="8">The sequence shown here is derived from an EMBL/GenBank/DDBJ whole genome shotgun (WGS) entry which is preliminary data.</text>
</comment>
<evidence type="ECO:0000256" key="1">
    <source>
        <dbReference type="ARBA" id="ARBA00022723"/>
    </source>
</evidence>
<dbReference type="Gene3D" id="2.60.40.420">
    <property type="entry name" value="Cupredoxins - blue copper proteins"/>
    <property type="match status" value="1"/>
</dbReference>
<dbReference type="PANTHER" id="PTHR33021">
    <property type="entry name" value="BLUE COPPER PROTEIN"/>
    <property type="match status" value="1"/>
</dbReference>
<gene>
    <name evidence="8" type="ORF">CEY00_Acc21238</name>
</gene>
<dbReference type="CDD" id="cd11013">
    <property type="entry name" value="Plantacyanin"/>
    <property type="match status" value="1"/>
</dbReference>
<keyword evidence="1" id="KW-0479">Metal-binding</keyword>
<dbReference type="PANTHER" id="PTHR33021:SF9">
    <property type="entry name" value="PUTATIVE, EXPRESSED-RELATED"/>
    <property type="match status" value="1"/>
</dbReference>
<dbReference type="AlphaFoldDB" id="A0A2R6Q6H4"/>
<evidence type="ECO:0000256" key="6">
    <source>
        <dbReference type="SAM" id="SignalP"/>
    </source>
</evidence>
<keyword evidence="2" id="KW-0186">Copper</keyword>
<sequence length="125" mass="12860">MSQGRGSAVVAAAAVLCLLIALNSEVAQAATYKVGGAGGWAFNVAGWPKGKNFKAGDVLLFSYTKGAHNVVVVNKAGYDSCKAPSNAKVYSSGKDQIKLVKGKNFFICTFPGHCASAMKIAVTAT</sequence>
<evidence type="ECO:0000259" key="7">
    <source>
        <dbReference type="PROSITE" id="PS51485"/>
    </source>
</evidence>
<name>A0A2R6Q6H4_ACTCC</name>
<dbReference type="Proteomes" id="UP000241394">
    <property type="component" value="Chromosome LG19"/>
</dbReference>
<dbReference type="STRING" id="1590841.A0A2R6Q6H4"/>
<keyword evidence="9" id="KW-1185">Reference proteome</keyword>
<reference evidence="8 9" key="1">
    <citation type="submission" date="2017-07" db="EMBL/GenBank/DDBJ databases">
        <title>An improved, manually edited Actinidia chinensis var. chinensis (kiwifruit) genome highlights the challenges associated with draft genomes and gene prediction in plants.</title>
        <authorList>
            <person name="Pilkington S."/>
            <person name="Crowhurst R."/>
            <person name="Hilario E."/>
            <person name="Nardozza S."/>
            <person name="Fraser L."/>
            <person name="Peng Y."/>
            <person name="Gunaseelan K."/>
            <person name="Simpson R."/>
            <person name="Tahir J."/>
            <person name="Deroles S."/>
            <person name="Templeton K."/>
            <person name="Luo Z."/>
            <person name="Davy M."/>
            <person name="Cheng C."/>
            <person name="Mcneilage M."/>
            <person name="Scaglione D."/>
            <person name="Liu Y."/>
            <person name="Zhang Q."/>
            <person name="Datson P."/>
            <person name="De Silva N."/>
            <person name="Gardiner S."/>
            <person name="Bassett H."/>
            <person name="Chagne D."/>
            <person name="Mccallum J."/>
            <person name="Dzierzon H."/>
            <person name="Deng C."/>
            <person name="Wang Y.-Y."/>
            <person name="Barron N."/>
            <person name="Manako K."/>
            <person name="Bowen J."/>
            <person name="Foster T."/>
            <person name="Erridge Z."/>
            <person name="Tiffin H."/>
            <person name="Waite C."/>
            <person name="Davies K."/>
            <person name="Grierson E."/>
            <person name="Laing W."/>
            <person name="Kirk R."/>
            <person name="Chen X."/>
            <person name="Wood M."/>
            <person name="Montefiori M."/>
            <person name="Brummell D."/>
            <person name="Schwinn K."/>
            <person name="Catanach A."/>
            <person name="Fullerton C."/>
            <person name="Li D."/>
            <person name="Meiyalaghan S."/>
            <person name="Nieuwenhuizen N."/>
            <person name="Read N."/>
            <person name="Prakash R."/>
            <person name="Hunter D."/>
            <person name="Zhang H."/>
            <person name="Mckenzie M."/>
            <person name="Knabel M."/>
            <person name="Harris A."/>
            <person name="Allan A."/>
            <person name="Chen A."/>
            <person name="Janssen B."/>
            <person name="Plunkett B."/>
            <person name="Dwamena C."/>
            <person name="Voogd C."/>
            <person name="Leif D."/>
            <person name="Lafferty D."/>
            <person name="Souleyre E."/>
            <person name="Varkonyi-Gasic E."/>
            <person name="Gambi F."/>
            <person name="Hanley J."/>
            <person name="Yao J.-L."/>
            <person name="Cheung J."/>
            <person name="David K."/>
            <person name="Warren B."/>
            <person name="Marsh K."/>
            <person name="Snowden K."/>
            <person name="Lin-Wang K."/>
            <person name="Brian L."/>
            <person name="Martinez-Sanchez M."/>
            <person name="Wang M."/>
            <person name="Ileperuma N."/>
            <person name="Macnee N."/>
            <person name="Campin R."/>
            <person name="Mcatee P."/>
            <person name="Drummond R."/>
            <person name="Espley R."/>
            <person name="Ireland H."/>
            <person name="Wu R."/>
            <person name="Atkinson R."/>
            <person name="Karunairetnam S."/>
            <person name="Bulley S."/>
            <person name="Chunkath S."/>
            <person name="Hanley Z."/>
            <person name="Storey R."/>
            <person name="Thrimawithana A."/>
            <person name="Thomson S."/>
            <person name="David C."/>
            <person name="Testolin R."/>
        </authorList>
    </citation>
    <scope>NUCLEOTIDE SEQUENCE [LARGE SCALE GENOMIC DNA]</scope>
    <source>
        <strain evidence="9">cv. Red5</strain>
        <tissue evidence="8">Young leaf</tissue>
    </source>
</reference>
<dbReference type="SUPFAM" id="SSF49503">
    <property type="entry name" value="Cupredoxins"/>
    <property type="match status" value="1"/>
</dbReference>
<dbReference type="Gramene" id="PSS02857">
    <property type="protein sequence ID" value="PSS02857"/>
    <property type="gene ID" value="CEY00_Acc21238"/>
</dbReference>
<keyword evidence="6" id="KW-0732">Signal</keyword>
<dbReference type="GO" id="GO:0009055">
    <property type="term" value="F:electron transfer activity"/>
    <property type="evidence" value="ECO:0007669"/>
    <property type="project" value="InterPro"/>
</dbReference>
<dbReference type="PROSITE" id="PS51485">
    <property type="entry name" value="PHYTOCYANIN"/>
    <property type="match status" value="1"/>
</dbReference>
<evidence type="ECO:0000313" key="8">
    <source>
        <dbReference type="EMBL" id="PSS02857.1"/>
    </source>
</evidence>
<dbReference type="EMBL" id="NKQK01000019">
    <property type="protein sequence ID" value="PSS02857.1"/>
    <property type="molecule type" value="Genomic_DNA"/>
</dbReference>
<evidence type="ECO:0000256" key="2">
    <source>
        <dbReference type="ARBA" id="ARBA00023008"/>
    </source>
</evidence>
<evidence type="ECO:0000256" key="4">
    <source>
        <dbReference type="ARBA" id="ARBA00071970"/>
    </source>
</evidence>
<feature type="domain" description="Phytocyanin" evidence="7">
    <location>
        <begin position="30"/>
        <end position="125"/>
    </location>
</feature>
<evidence type="ECO:0000256" key="5">
    <source>
        <dbReference type="ARBA" id="ARBA00082491"/>
    </source>
</evidence>
<evidence type="ECO:0000313" key="9">
    <source>
        <dbReference type="Proteomes" id="UP000241394"/>
    </source>
</evidence>
<dbReference type="GO" id="GO:0005886">
    <property type="term" value="C:plasma membrane"/>
    <property type="evidence" value="ECO:0007669"/>
    <property type="project" value="TreeGrafter"/>
</dbReference>
<feature type="signal peptide" evidence="6">
    <location>
        <begin position="1"/>
        <end position="29"/>
    </location>
</feature>
<dbReference type="InterPro" id="IPR008972">
    <property type="entry name" value="Cupredoxin"/>
</dbReference>